<dbReference type="RefSeq" id="WP_134211339.1">
    <property type="nucleotide sequence ID" value="NZ_CP038015.1"/>
</dbReference>
<evidence type="ECO:0000256" key="2">
    <source>
        <dbReference type="ARBA" id="ARBA00009773"/>
    </source>
</evidence>
<comment type="subcellular location">
    <subcellularLocation>
        <location evidence="1">Membrane</location>
        <topology evidence="1">Multi-pass membrane protein</topology>
    </subcellularLocation>
</comment>
<evidence type="ECO:0000256" key="3">
    <source>
        <dbReference type="ARBA" id="ARBA00022692"/>
    </source>
</evidence>
<dbReference type="EMBL" id="CP038015">
    <property type="protein sequence ID" value="QBP42707.1"/>
    <property type="molecule type" value="Genomic_DNA"/>
</dbReference>
<accession>A0A4P7A1L6</accession>
<dbReference type="PANTHER" id="PTHR21716:SF68">
    <property type="entry name" value="TRANSPORT PROTEIN YTVI-RELATED"/>
    <property type="match status" value="1"/>
</dbReference>
<keyword evidence="5 6" id="KW-0472">Membrane</keyword>
<sequence length="367" mass="40708">MFLTFYKNHYKKIINILLMIATFYFILLGSEFLLKIAAPIFIGLIIYSITEPLALFLNRKGLKKGIATTLSFTLFVVVILGIFTTIGAIFFTQMQQLSQSIPQYAASFENFIVNQTDFIQGNINNIPPEALEKTKEYTTTAIAKISTLLSGFLLGLLATLSSSITIIANLTLGFFFAFFLSLDIKIWKKFYNTYAPQGVKTSFSFLKENVLKGISGYMKAQLKLIGVTFIVVLIVLLILRVENALTIAILAGIFDVLPLLGVSTLFIPWIIYLFITENIFLAVWLIALLVVVLGTRQVLEPKIIGDSLGVSASVMLAALIISINILGFIGLLISPIIIILIKALAEQGYLKVWLDLKPAVKDVHSKY</sequence>
<evidence type="ECO:0000313" key="7">
    <source>
        <dbReference type="EMBL" id="QBP42707.1"/>
    </source>
</evidence>
<dbReference type="PANTHER" id="PTHR21716">
    <property type="entry name" value="TRANSMEMBRANE PROTEIN"/>
    <property type="match status" value="1"/>
</dbReference>
<feature type="transmembrane region" description="Helical" evidence="6">
    <location>
        <begin position="311"/>
        <end position="341"/>
    </location>
</feature>
<evidence type="ECO:0000313" key="8">
    <source>
        <dbReference type="Proteomes" id="UP000294292"/>
    </source>
</evidence>
<dbReference type="AlphaFoldDB" id="A0A4P7A1L6"/>
<feature type="transmembrane region" description="Helical" evidence="6">
    <location>
        <begin position="36"/>
        <end position="57"/>
    </location>
</feature>
<feature type="transmembrane region" description="Helical" evidence="6">
    <location>
        <begin position="279"/>
        <end position="299"/>
    </location>
</feature>
<keyword evidence="8" id="KW-1185">Reference proteome</keyword>
<organism evidence="7 8">
    <name type="scientific">Paenisporosarcina antarctica</name>
    <dbReference type="NCBI Taxonomy" id="417367"/>
    <lineage>
        <taxon>Bacteria</taxon>
        <taxon>Bacillati</taxon>
        <taxon>Bacillota</taxon>
        <taxon>Bacilli</taxon>
        <taxon>Bacillales</taxon>
        <taxon>Caryophanaceae</taxon>
        <taxon>Paenisporosarcina</taxon>
    </lineage>
</organism>
<feature type="transmembrane region" description="Helical" evidence="6">
    <location>
        <begin position="222"/>
        <end position="241"/>
    </location>
</feature>
<feature type="transmembrane region" description="Helical" evidence="6">
    <location>
        <begin position="69"/>
        <end position="91"/>
    </location>
</feature>
<dbReference type="InterPro" id="IPR014227">
    <property type="entry name" value="YtvI-like"/>
</dbReference>
<feature type="transmembrane region" description="Helical" evidence="6">
    <location>
        <begin position="247"/>
        <end position="272"/>
    </location>
</feature>
<reference evidence="7 8" key="1">
    <citation type="submission" date="2019-03" db="EMBL/GenBank/DDBJ databases">
        <title>Complete genome sequence of Paenisporosarcina antarctica CGMCC 1.6503T.</title>
        <authorList>
            <person name="Rong J.-C."/>
            <person name="Chi N.-Y."/>
            <person name="Zhang Q.-F."/>
        </authorList>
    </citation>
    <scope>NUCLEOTIDE SEQUENCE [LARGE SCALE GENOMIC DNA]</scope>
    <source>
        <strain evidence="7 8">CGMCC 1.6503</strain>
    </source>
</reference>
<evidence type="ECO:0000256" key="1">
    <source>
        <dbReference type="ARBA" id="ARBA00004141"/>
    </source>
</evidence>
<dbReference type="OrthoDB" id="9774361at2"/>
<gene>
    <name evidence="7" type="primary">ytvI</name>
    <name evidence="7" type="ORF">E2636_16845</name>
</gene>
<dbReference type="InterPro" id="IPR002549">
    <property type="entry name" value="AI-2E-like"/>
</dbReference>
<evidence type="ECO:0000256" key="4">
    <source>
        <dbReference type="ARBA" id="ARBA00022989"/>
    </source>
</evidence>
<comment type="similarity">
    <text evidence="2">Belongs to the autoinducer-2 exporter (AI-2E) (TC 2.A.86) family.</text>
</comment>
<evidence type="ECO:0000256" key="6">
    <source>
        <dbReference type="SAM" id="Phobius"/>
    </source>
</evidence>
<protein>
    <submittedName>
        <fullName evidence="7">Sporulation integral membrane protein YtvI</fullName>
    </submittedName>
</protein>
<keyword evidence="4 6" id="KW-1133">Transmembrane helix</keyword>
<dbReference type="KEGG" id="panc:E2636_16845"/>
<dbReference type="GO" id="GO:0055085">
    <property type="term" value="P:transmembrane transport"/>
    <property type="evidence" value="ECO:0007669"/>
    <property type="project" value="TreeGrafter"/>
</dbReference>
<proteinExistence type="inferred from homology"/>
<keyword evidence="3 6" id="KW-0812">Transmembrane</keyword>
<dbReference type="NCBIfam" id="TIGR02872">
    <property type="entry name" value="spore_ytvI"/>
    <property type="match status" value="1"/>
</dbReference>
<dbReference type="Proteomes" id="UP000294292">
    <property type="component" value="Chromosome"/>
</dbReference>
<feature type="transmembrane region" description="Helical" evidence="6">
    <location>
        <begin position="12"/>
        <end position="30"/>
    </location>
</feature>
<dbReference type="GO" id="GO:0016020">
    <property type="term" value="C:membrane"/>
    <property type="evidence" value="ECO:0007669"/>
    <property type="project" value="UniProtKB-SubCell"/>
</dbReference>
<evidence type="ECO:0000256" key="5">
    <source>
        <dbReference type="ARBA" id="ARBA00023136"/>
    </source>
</evidence>
<dbReference type="Pfam" id="PF01594">
    <property type="entry name" value="AI-2E_transport"/>
    <property type="match status" value="1"/>
</dbReference>
<name>A0A4P7A1L6_9BACL</name>
<feature type="transmembrane region" description="Helical" evidence="6">
    <location>
        <begin position="152"/>
        <end position="180"/>
    </location>
</feature>